<dbReference type="PROSITE" id="PS50893">
    <property type="entry name" value="ABC_TRANSPORTER_2"/>
    <property type="match status" value="1"/>
</dbReference>
<evidence type="ECO:0000256" key="2">
    <source>
        <dbReference type="ARBA" id="ARBA00022741"/>
    </source>
</evidence>
<reference evidence="6" key="1">
    <citation type="submission" date="2011-12" db="EMBL/GenBank/DDBJ databases">
        <title>The complete genome of chromosome of Sulfobacillus acidophilus DSM 10332.</title>
        <authorList>
            <person name="Lucas S."/>
            <person name="Han J."/>
            <person name="Lapidus A."/>
            <person name="Bruce D."/>
            <person name="Goodwin L."/>
            <person name="Pitluck S."/>
            <person name="Peters L."/>
            <person name="Kyrpides N."/>
            <person name="Mavromatis K."/>
            <person name="Ivanova N."/>
            <person name="Mikhailova N."/>
            <person name="Chertkov O."/>
            <person name="Saunders E."/>
            <person name="Detter J.C."/>
            <person name="Tapia R."/>
            <person name="Han C."/>
            <person name="Land M."/>
            <person name="Hauser L."/>
            <person name="Markowitz V."/>
            <person name="Cheng J.-F."/>
            <person name="Hugenholtz P."/>
            <person name="Woyke T."/>
            <person name="Wu D."/>
            <person name="Pukall R."/>
            <person name="Gehrich-Schroeter G."/>
            <person name="Schneider S."/>
            <person name="Klenk H.-P."/>
            <person name="Eisen J.A."/>
        </authorList>
    </citation>
    <scope>NUCLEOTIDE SEQUENCE [LARGE SCALE GENOMIC DNA]</scope>
    <source>
        <strain evidence="6">ATCC 700253 / DSM 10332 / NAL</strain>
    </source>
</reference>
<name>G8TV22_SULAD</name>
<dbReference type="InterPro" id="IPR018632">
    <property type="entry name" value="AAA-associated_dom_C"/>
</dbReference>
<dbReference type="InterPro" id="IPR050166">
    <property type="entry name" value="ABC_transporter_ATP-bind"/>
</dbReference>
<keyword evidence="5" id="KW-0378">Hydrolase</keyword>
<dbReference type="Pfam" id="PF00005">
    <property type="entry name" value="ABC_tran"/>
    <property type="match status" value="1"/>
</dbReference>
<dbReference type="Gene3D" id="3.40.50.300">
    <property type="entry name" value="P-loop containing nucleotide triphosphate hydrolases"/>
    <property type="match status" value="1"/>
</dbReference>
<dbReference type="InterPro" id="IPR017871">
    <property type="entry name" value="ABC_transporter-like_CS"/>
</dbReference>
<accession>G8TV22</accession>
<evidence type="ECO:0000256" key="1">
    <source>
        <dbReference type="ARBA" id="ARBA00022448"/>
    </source>
</evidence>
<keyword evidence="3" id="KW-0067">ATP-binding</keyword>
<dbReference type="PANTHER" id="PTHR42788">
    <property type="entry name" value="TAURINE IMPORT ATP-BINDING PROTEIN-RELATED"/>
    <property type="match status" value="1"/>
</dbReference>
<keyword evidence="1" id="KW-0813">Transport</keyword>
<dbReference type="SUPFAM" id="SSF52540">
    <property type="entry name" value="P-loop containing nucleoside triphosphate hydrolases"/>
    <property type="match status" value="1"/>
</dbReference>
<dbReference type="PROSITE" id="PS00211">
    <property type="entry name" value="ABC_TRANSPORTER_1"/>
    <property type="match status" value="1"/>
</dbReference>
<dbReference type="InterPro" id="IPR027417">
    <property type="entry name" value="P-loop_NTPase"/>
</dbReference>
<organism evidence="5 6">
    <name type="scientific">Sulfobacillus acidophilus (strain ATCC 700253 / DSM 10332 / NAL)</name>
    <dbReference type="NCBI Taxonomy" id="679936"/>
    <lineage>
        <taxon>Bacteria</taxon>
        <taxon>Bacillati</taxon>
        <taxon>Bacillota</taxon>
        <taxon>Clostridia</taxon>
        <taxon>Eubacteriales</taxon>
        <taxon>Clostridiales Family XVII. Incertae Sedis</taxon>
        <taxon>Sulfobacillus</taxon>
    </lineage>
</organism>
<sequence length="436" mass="48529">MAGSPDIMVRLLGVTKSYPQSDRDIRILDDITLDLYRGQYIALLGPSGSGKSTLLRIVTGLTSPSYGTVLYRNRPVTGPNPAAAMVFQTFALYPWLTVQQNVELGLAAKGVPAGERARRTAALIDLIGLDGYENAFPKELSGGMRQRVGFARALAVDPELLCMDEPFSALDFLTAENLRSELVGWWHDGRLPIQAVLMVTHGIEEAVYMADRIIILSKNPARVIADLANPLPYPRNRKSPAFLELTDQIYQIVTGWDRPPAAVWAVTEEPAKTALKPIPYGHLSMLSGLLELVRDRGGADDLYHLGAELFLEVDDLLPVTETAQLFHLADVKAGDIRLTPLGEEFVAGDIGDRKAIILKQLREIPLFQMIERVLRSKASHSMAKDFFLDILEEHFSPKEAERQLMTAINWGRFAELFQYDTDTELLFLEEDDPTTR</sequence>
<gene>
    <name evidence="5" type="ordered locus">Sulac_0027</name>
</gene>
<dbReference type="PATRIC" id="fig|679936.5.peg.28"/>
<evidence type="ECO:0000259" key="4">
    <source>
        <dbReference type="PROSITE" id="PS50893"/>
    </source>
</evidence>
<protein>
    <submittedName>
        <fullName evidence="5">Taurine-transporting ATPase</fullName>
        <ecNumber evidence="5">3.6.3.36</ecNumber>
    </submittedName>
</protein>
<dbReference type="PANTHER" id="PTHR42788:SF13">
    <property type="entry name" value="ALIPHATIC SULFONATES IMPORT ATP-BINDING PROTEIN SSUB"/>
    <property type="match status" value="1"/>
</dbReference>
<dbReference type="AlphaFoldDB" id="G8TV22"/>
<feature type="domain" description="ABC transporter" evidence="4">
    <location>
        <begin position="9"/>
        <end position="243"/>
    </location>
</feature>
<evidence type="ECO:0000313" key="6">
    <source>
        <dbReference type="Proteomes" id="UP000005439"/>
    </source>
</evidence>
<dbReference type="SMART" id="SM00382">
    <property type="entry name" value="AAA"/>
    <property type="match status" value="1"/>
</dbReference>
<dbReference type="EC" id="3.6.3.36" evidence="5"/>
<dbReference type="KEGG" id="sap:Sulac_0027"/>
<reference evidence="5 6" key="2">
    <citation type="journal article" date="2012" name="Stand. Genomic Sci.">
        <title>Complete genome sequence of the moderately thermophilic mineral-sulfide-oxidizing firmicute Sulfobacillus acidophilus type strain (NAL(T)).</title>
        <authorList>
            <person name="Anderson I."/>
            <person name="Chertkov O."/>
            <person name="Chen A."/>
            <person name="Saunders E."/>
            <person name="Lapidus A."/>
            <person name="Nolan M."/>
            <person name="Lucas S."/>
            <person name="Hammon N."/>
            <person name="Deshpande S."/>
            <person name="Cheng J.F."/>
            <person name="Han C."/>
            <person name="Tapia R."/>
            <person name="Goodwin L.A."/>
            <person name="Pitluck S."/>
            <person name="Liolios K."/>
            <person name="Pagani I."/>
            <person name="Ivanova N."/>
            <person name="Mikhailova N."/>
            <person name="Pati A."/>
            <person name="Palaniappan K."/>
            <person name="Land M."/>
            <person name="Pan C."/>
            <person name="Rohde M."/>
            <person name="Pukall R."/>
            <person name="Goker M."/>
            <person name="Detter J.C."/>
            <person name="Woyke T."/>
            <person name="Bristow J."/>
            <person name="Eisen J.A."/>
            <person name="Markowitz V."/>
            <person name="Hugenholtz P."/>
            <person name="Kyrpides N.C."/>
            <person name="Klenk H.P."/>
            <person name="Mavromatis K."/>
        </authorList>
    </citation>
    <scope>NUCLEOTIDE SEQUENCE [LARGE SCALE GENOMIC DNA]</scope>
    <source>
        <strain evidence="6">ATCC 700253 / DSM 10332 / NAL</strain>
    </source>
</reference>
<dbReference type="Proteomes" id="UP000005439">
    <property type="component" value="Chromosome"/>
</dbReference>
<keyword evidence="2" id="KW-0547">Nucleotide-binding</keyword>
<dbReference type="EMBL" id="CP003179">
    <property type="protein sequence ID" value="AEW03603.1"/>
    <property type="molecule type" value="Genomic_DNA"/>
</dbReference>
<dbReference type="Pfam" id="PF09821">
    <property type="entry name" value="AAA_assoc_C"/>
    <property type="match status" value="1"/>
</dbReference>
<proteinExistence type="predicted"/>
<dbReference type="GO" id="GO:0016887">
    <property type="term" value="F:ATP hydrolysis activity"/>
    <property type="evidence" value="ECO:0007669"/>
    <property type="project" value="InterPro"/>
</dbReference>
<keyword evidence="6" id="KW-1185">Reference proteome</keyword>
<dbReference type="InterPro" id="IPR003593">
    <property type="entry name" value="AAA+_ATPase"/>
</dbReference>
<evidence type="ECO:0000313" key="5">
    <source>
        <dbReference type="EMBL" id="AEW03603.1"/>
    </source>
</evidence>
<dbReference type="STRING" id="679936.Sulac_0027"/>
<dbReference type="CDD" id="cd03293">
    <property type="entry name" value="ABC_NrtD_SsuB_transporters"/>
    <property type="match status" value="1"/>
</dbReference>
<dbReference type="InterPro" id="IPR003439">
    <property type="entry name" value="ABC_transporter-like_ATP-bd"/>
</dbReference>
<dbReference type="GO" id="GO:0005524">
    <property type="term" value="F:ATP binding"/>
    <property type="evidence" value="ECO:0007669"/>
    <property type="project" value="UniProtKB-KW"/>
</dbReference>
<evidence type="ECO:0000256" key="3">
    <source>
        <dbReference type="ARBA" id="ARBA00022840"/>
    </source>
</evidence>
<dbReference type="HOGENOM" id="CLU_027829_2_3_9"/>